<dbReference type="PANTHER" id="PTHR46508">
    <property type="entry name" value="PHD FINGER FAMILY PROTEIN"/>
    <property type="match status" value="1"/>
</dbReference>
<evidence type="ECO:0000256" key="5">
    <source>
        <dbReference type="ARBA" id="ARBA00023242"/>
    </source>
</evidence>
<dbReference type="PROSITE" id="PS50016">
    <property type="entry name" value="ZF_PHD_2"/>
    <property type="match status" value="1"/>
</dbReference>
<organism evidence="9 10">
    <name type="scientific">Carnegiea gigantea</name>
    <dbReference type="NCBI Taxonomy" id="171969"/>
    <lineage>
        <taxon>Eukaryota</taxon>
        <taxon>Viridiplantae</taxon>
        <taxon>Streptophyta</taxon>
        <taxon>Embryophyta</taxon>
        <taxon>Tracheophyta</taxon>
        <taxon>Spermatophyta</taxon>
        <taxon>Magnoliopsida</taxon>
        <taxon>eudicotyledons</taxon>
        <taxon>Gunneridae</taxon>
        <taxon>Pentapetalae</taxon>
        <taxon>Caryophyllales</taxon>
        <taxon>Cactineae</taxon>
        <taxon>Cactaceae</taxon>
        <taxon>Cactoideae</taxon>
        <taxon>Echinocereeae</taxon>
        <taxon>Carnegiea</taxon>
    </lineage>
</organism>
<dbReference type="InterPro" id="IPR019786">
    <property type="entry name" value="Zinc_finger_PHD-type_CS"/>
</dbReference>
<keyword evidence="5" id="KW-0539">Nucleus</keyword>
<dbReference type="CDD" id="cd15532">
    <property type="entry name" value="PHD2_CHD_II"/>
    <property type="match status" value="1"/>
</dbReference>
<dbReference type="Pfam" id="PF23209">
    <property type="entry name" value="IDM1_C"/>
    <property type="match status" value="1"/>
</dbReference>
<dbReference type="GO" id="GO:0008270">
    <property type="term" value="F:zinc ion binding"/>
    <property type="evidence" value="ECO:0007669"/>
    <property type="project" value="UniProtKB-KW"/>
</dbReference>
<dbReference type="Proteomes" id="UP001153076">
    <property type="component" value="Unassembled WGS sequence"/>
</dbReference>
<evidence type="ECO:0000259" key="8">
    <source>
        <dbReference type="PROSITE" id="PS50016"/>
    </source>
</evidence>
<evidence type="ECO:0000256" key="1">
    <source>
        <dbReference type="ARBA" id="ARBA00004123"/>
    </source>
</evidence>
<dbReference type="GO" id="GO:0005634">
    <property type="term" value="C:nucleus"/>
    <property type="evidence" value="ECO:0007669"/>
    <property type="project" value="UniProtKB-SubCell"/>
</dbReference>
<dbReference type="OrthoDB" id="429143at2759"/>
<gene>
    <name evidence="9" type="ORF">Cgig2_011165</name>
</gene>
<accession>A0A9Q1KDR5</accession>
<evidence type="ECO:0000256" key="3">
    <source>
        <dbReference type="ARBA" id="ARBA00022771"/>
    </source>
</evidence>
<dbReference type="PANTHER" id="PTHR46508:SF2">
    <property type="entry name" value="INCREASED DNA METHYLATION 1"/>
    <property type="match status" value="1"/>
</dbReference>
<keyword evidence="10" id="KW-1185">Reference proteome</keyword>
<dbReference type="Pfam" id="PF16135">
    <property type="entry name" value="TDBD"/>
    <property type="match status" value="1"/>
</dbReference>
<feature type="domain" description="PHD-type" evidence="8">
    <location>
        <begin position="856"/>
        <end position="901"/>
    </location>
</feature>
<keyword evidence="4" id="KW-0862">Zinc</keyword>
<evidence type="ECO:0000313" key="10">
    <source>
        <dbReference type="Proteomes" id="UP001153076"/>
    </source>
</evidence>
<dbReference type="InterPro" id="IPR019787">
    <property type="entry name" value="Znf_PHD-finger"/>
</dbReference>
<dbReference type="InterPro" id="IPR011011">
    <property type="entry name" value="Znf_FYVE_PHD"/>
</dbReference>
<sequence>MSNFGIVDLHDDGFEGSNDEFHISQQVFYGNDVDICSKSCIATRLAGRASEKNQILEISLCSNSVNSAVINQASSKACCQKDADTMDFQRHFGVQGSTEWSVVGASIEHNLNAKRVKLSVNELSNFKPYLDSALTSSMPVKQVISGMCDPAWHPCQILMCHVVESSGEDVRSSCFLLKQYPESDREANLVDGSTPNVSLSGSEGSVIKQFGGSESTASPISEESSATKLLVSIPSALMVSKPGLLKHAEKRPKRYISLEPEDDVLLTSDNRKDSRALLRSRVFHLLKTAGWSMEKWKRGSGRYRYMYRSPGGKLFREIRRVWDLVGQSVSVHCNYQVAGEDKHWTDVGHFWSDLYDTLRYIENEMDNWEPKLALTHQWSLLNPFVTVVLIDRKLHALRAGNLGKAKQSDVGYVSSKSEVKFRLKYKDRDGKGLIALDRDQSVEQHSGEIVCDSFLASDSAVIDGERSKQEALLTYKSRSIYVSEGNSMRLVKTIDRIENRSVGTCAEELSHNPCRLAGCMSDRTSIQFPTCLYAVMTEGLSEALSPKHDISINSPGYNKHNLKSTEENAKDIAVCPSQKGVEHLGRVVGVEAGLQRKVQCNSEKVADVEFSKFCQNQGNIIQINDSSSQLKLAEIKAWSSDDVESGERLNNNPIQSQCVRKSMRPQTRQVGRRRPMACLLKDDDLLISAIIKKRSFKSSKNQFSDESGRFKLKPPKKRRSQNGSCRLLPRSLGKGSKHFKERWSMMGERTVLSWLVGAGAIFINEPVQYRDPKDDSVVKDGQITSHGILCKCCNEVFSVSGFKIHAGFGQSRPCLNLFMGSGRPYTLCQLQAWSAEYKARRSSARSTPADDFDKNDDSCGLCGDGGELLCCDNCPSTFHQSCLSAEDLPEGSWYCSNCTCRICGDLVNDKETIDHEVCLMEKTIMRVGGSPWFCGIACEEVYCGLQSRVGLCNSIADGYSWTLLRCIHDDQKIPSPQHFALKAECNSKLAVAVTIMEECFLSMTDPRTGIDMIPQVVYNWGSEFARLDYHGFYTAVLEVDDVLISVACIRYI</sequence>
<dbReference type="EMBL" id="JAKOGI010000164">
    <property type="protein sequence ID" value="KAJ8441488.1"/>
    <property type="molecule type" value="Genomic_DNA"/>
</dbReference>
<keyword evidence="2" id="KW-0479">Metal-binding</keyword>
<dbReference type="SUPFAM" id="SSF57903">
    <property type="entry name" value="FYVE/PHD zinc finger"/>
    <property type="match status" value="1"/>
</dbReference>
<dbReference type="InterPro" id="IPR001965">
    <property type="entry name" value="Znf_PHD"/>
</dbReference>
<dbReference type="InterPro" id="IPR054292">
    <property type="entry name" value="DUF7028"/>
</dbReference>
<dbReference type="Pfam" id="PF00628">
    <property type="entry name" value="PHD"/>
    <property type="match status" value="1"/>
</dbReference>
<feature type="compositionally biased region" description="Basic residues" evidence="7">
    <location>
        <begin position="710"/>
        <end position="720"/>
    </location>
</feature>
<dbReference type="AlphaFoldDB" id="A0A9Q1KDR5"/>
<evidence type="ECO:0000256" key="7">
    <source>
        <dbReference type="SAM" id="MobiDB-lite"/>
    </source>
</evidence>
<evidence type="ECO:0000313" key="9">
    <source>
        <dbReference type="EMBL" id="KAJ8441488.1"/>
    </source>
</evidence>
<dbReference type="SMART" id="SM00249">
    <property type="entry name" value="PHD"/>
    <property type="match status" value="1"/>
</dbReference>
<comment type="subcellular location">
    <subcellularLocation>
        <location evidence="1">Nucleus</location>
    </subcellularLocation>
</comment>
<dbReference type="InterPro" id="IPR056511">
    <property type="entry name" value="IDM1_C"/>
</dbReference>
<evidence type="ECO:0000256" key="2">
    <source>
        <dbReference type="ARBA" id="ARBA00022723"/>
    </source>
</evidence>
<comment type="caution">
    <text evidence="9">The sequence shown here is derived from an EMBL/GenBank/DDBJ whole genome shotgun (WGS) entry which is preliminary data.</text>
</comment>
<feature type="region of interest" description="Disordered" evidence="7">
    <location>
        <begin position="701"/>
        <end position="727"/>
    </location>
</feature>
<dbReference type="InterPro" id="IPR013083">
    <property type="entry name" value="Znf_RING/FYVE/PHD"/>
</dbReference>
<keyword evidence="3 6" id="KW-0863">Zinc-finger</keyword>
<dbReference type="PROSITE" id="PS01359">
    <property type="entry name" value="ZF_PHD_1"/>
    <property type="match status" value="1"/>
</dbReference>
<name>A0A9Q1KDR5_9CARY</name>
<evidence type="ECO:0000256" key="6">
    <source>
        <dbReference type="PROSITE-ProRule" id="PRU00146"/>
    </source>
</evidence>
<evidence type="ECO:0000256" key="4">
    <source>
        <dbReference type="ARBA" id="ARBA00022833"/>
    </source>
</evidence>
<dbReference type="InterPro" id="IPR032308">
    <property type="entry name" value="TDBD"/>
</dbReference>
<proteinExistence type="predicted"/>
<dbReference type="Gene3D" id="3.30.40.10">
    <property type="entry name" value="Zinc/RING finger domain, C3HC4 (zinc finger)"/>
    <property type="match status" value="1"/>
</dbReference>
<reference evidence="9" key="1">
    <citation type="submission" date="2022-04" db="EMBL/GenBank/DDBJ databases">
        <title>Carnegiea gigantea Genome sequencing and assembly v2.</title>
        <authorList>
            <person name="Copetti D."/>
            <person name="Sanderson M.J."/>
            <person name="Burquez A."/>
            <person name="Wojciechowski M.F."/>
        </authorList>
    </citation>
    <scope>NUCLEOTIDE SEQUENCE</scope>
    <source>
        <strain evidence="9">SGP5-SGP5p</strain>
        <tissue evidence="9">Aerial part</tissue>
    </source>
</reference>
<protein>
    <recommendedName>
        <fullName evidence="8">PHD-type domain-containing protein</fullName>
    </recommendedName>
</protein>
<dbReference type="Pfam" id="PF22970">
    <property type="entry name" value="DUF7028"/>
    <property type="match status" value="1"/>
</dbReference>